<comment type="caution">
    <text evidence="2">The sequence shown here is derived from an EMBL/GenBank/DDBJ whole genome shotgun (WGS) entry which is preliminary data.</text>
</comment>
<organism evidence="2 3">
    <name type="scientific">Parthenolecanium corni</name>
    <dbReference type="NCBI Taxonomy" id="536013"/>
    <lineage>
        <taxon>Eukaryota</taxon>
        <taxon>Metazoa</taxon>
        <taxon>Ecdysozoa</taxon>
        <taxon>Arthropoda</taxon>
        <taxon>Hexapoda</taxon>
        <taxon>Insecta</taxon>
        <taxon>Pterygota</taxon>
        <taxon>Neoptera</taxon>
        <taxon>Paraneoptera</taxon>
        <taxon>Hemiptera</taxon>
        <taxon>Sternorrhyncha</taxon>
        <taxon>Coccoidea</taxon>
        <taxon>Coccidae</taxon>
        <taxon>Parthenolecanium</taxon>
    </lineage>
</organism>
<dbReference type="AlphaFoldDB" id="A0AAN9TYZ9"/>
<evidence type="ECO:0008006" key="4">
    <source>
        <dbReference type="Google" id="ProtNLM"/>
    </source>
</evidence>
<dbReference type="GO" id="GO:0000138">
    <property type="term" value="C:Golgi trans cisterna"/>
    <property type="evidence" value="ECO:0007669"/>
    <property type="project" value="TreeGrafter"/>
</dbReference>
<sequence length="770" mass="87719">MGNSDTKLNFRKAVIQLTTKSQQPIDAGDENFWDQFWAENILNIQDVFTLIPASEIRSLRDEAPANLATLCNKAVEKLVKAVDSSCRTQHEQQTVLNCCRLLTRLLPYLYEDSDWYGFFWSQTKPRASEDETPIPLAQLLLCAVCDLLFCPDFTVAANKKSGPDKAEDLQAIDSCEYIWERGVGFANSPPHYPNYNTARSELLKLLLTCFSEIIYKPPSDPCESPNKWIQYLTSVENRHALPMFTSLLNTVCAYDPVGMGVPYNHLIFSDTAEPLVEVCLQILIVTLDHDTTASDDNANQDNLFINYLSRIHRDDDFNFIMQGFTRLLNNPLVQTYLPNSTKKIQFHQELLVFFWKMCDYNKKFLYFVLKSSDVLDILVPILFHLNDSRADQSRVGLVHMGVFILLLLSGERNFGVRLNKPYTATIPMDIPVFTGTHADLLITVFHKIITTGHQRLQPLFDCLLTILVNVSPYLKMLSMVASTKLLHLLEAFSTPWFLFSSPTNHHLVFFLLEIFNNIIQYQFDGNSNLVYTIIRKRQVFHSLANLPVDGGSIGRCLNRKVKIDSPEPMPEENLPETPSMEGSKPAQPAEPGTLKATLLETPGVMKMTERESAHPGSCDIPAELVTGNNDEKSKSINEISVPKKIPISNRLSRQNSVKTWVPTTEWVKSWKEKLPLQTIMRLLQVLVPQVEKICIDKGLTDESEILKFLQHGTLVGLLPVPHPILIRKYQANSGTTAWFRTYMWGVIYLRNVEPPIWYDTEVKLFEIQRV</sequence>
<dbReference type="PANTHER" id="PTHR21575:SF12">
    <property type="entry name" value="PROTEIN HID1"/>
    <property type="match status" value="1"/>
</dbReference>
<evidence type="ECO:0000256" key="1">
    <source>
        <dbReference type="SAM" id="MobiDB-lite"/>
    </source>
</evidence>
<dbReference type="EMBL" id="JBBCAQ010000017">
    <property type="protein sequence ID" value="KAK7597834.1"/>
    <property type="molecule type" value="Genomic_DNA"/>
</dbReference>
<evidence type="ECO:0000313" key="2">
    <source>
        <dbReference type="EMBL" id="KAK7597834.1"/>
    </source>
</evidence>
<proteinExistence type="predicted"/>
<dbReference type="PANTHER" id="PTHR21575">
    <property type="entry name" value="PROTEIN HID1"/>
    <property type="match status" value="1"/>
</dbReference>
<dbReference type="InterPro" id="IPR026705">
    <property type="entry name" value="Hid-1/Ecm30"/>
</dbReference>
<gene>
    <name evidence="2" type="ORF">V9T40_010059</name>
</gene>
<keyword evidence="3" id="KW-1185">Reference proteome</keyword>
<evidence type="ECO:0000313" key="3">
    <source>
        <dbReference type="Proteomes" id="UP001367676"/>
    </source>
</evidence>
<dbReference type="Pfam" id="PF12722">
    <property type="entry name" value="Hid1"/>
    <property type="match status" value="1"/>
</dbReference>
<dbReference type="GO" id="GO:0016020">
    <property type="term" value="C:membrane"/>
    <property type="evidence" value="ECO:0007669"/>
    <property type="project" value="TreeGrafter"/>
</dbReference>
<dbReference type="GO" id="GO:0005797">
    <property type="term" value="C:Golgi medial cisterna"/>
    <property type="evidence" value="ECO:0007669"/>
    <property type="project" value="TreeGrafter"/>
</dbReference>
<reference evidence="2 3" key="1">
    <citation type="submission" date="2024-03" db="EMBL/GenBank/DDBJ databases">
        <title>Adaptation during the transition from Ophiocordyceps entomopathogen to insect associate is accompanied by gene loss and intensified selection.</title>
        <authorList>
            <person name="Ward C.M."/>
            <person name="Onetto C.A."/>
            <person name="Borneman A.R."/>
        </authorList>
    </citation>
    <scope>NUCLEOTIDE SEQUENCE [LARGE SCALE GENOMIC DNA]</scope>
    <source>
        <strain evidence="2">AWRI1</strain>
        <tissue evidence="2">Single Adult Female</tissue>
    </source>
</reference>
<accession>A0AAN9TYZ9</accession>
<feature type="region of interest" description="Disordered" evidence="1">
    <location>
        <begin position="563"/>
        <end position="591"/>
    </location>
</feature>
<protein>
    <recommendedName>
        <fullName evidence="4">Protein HID1</fullName>
    </recommendedName>
</protein>
<dbReference type="Proteomes" id="UP001367676">
    <property type="component" value="Unassembled WGS sequence"/>
</dbReference>
<name>A0AAN9TYZ9_9HEMI</name>